<dbReference type="Pfam" id="PF06527">
    <property type="entry name" value="TniQ"/>
    <property type="match status" value="1"/>
</dbReference>
<comment type="caution">
    <text evidence="2">The sequence shown here is derived from an EMBL/GenBank/DDBJ whole genome shotgun (WGS) entry which is preliminary data.</text>
</comment>
<proteinExistence type="predicted"/>
<reference evidence="2 3" key="1">
    <citation type="submission" date="2016-06" db="EMBL/GenBank/DDBJ databases">
        <authorList>
            <person name="Kjaerup R.B."/>
            <person name="Dalgaard T.S."/>
            <person name="Juul-Madsen H.R."/>
        </authorList>
    </citation>
    <scope>NUCLEOTIDE SEQUENCE [LARGE SCALE GENOMIC DNA]</scope>
    <source>
        <strain evidence="2 3">1245752.6</strain>
    </source>
</reference>
<evidence type="ECO:0000313" key="2">
    <source>
        <dbReference type="EMBL" id="OBR98747.1"/>
    </source>
</evidence>
<gene>
    <name evidence="2" type="ORF">A9W98_34130</name>
</gene>
<dbReference type="AlphaFoldDB" id="A0A1A6B8U6"/>
<feature type="domain" description="TniQ" evidence="1">
    <location>
        <begin position="11"/>
        <end position="154"/>
    </location>
</feature>
<sequence length="557" mass="61492">MTVGRRRELLPFRVSLGRGEALDGFLERLADANGLRSAEIIRRIKTMSGPSAPTTAFMMFKPDPQLIERVQRLSGITGTSLANATLRRFDLGLPLFLEGLDPLARHTFRQVVTQGWFPQFGSQTCVECIAQDGIWRLEWRLPIVATCIRHGIFLTAQCAGCDQRFRTHRYAVLRPIIDASQPCGNSLGLRTQCRHSVSAHARVPADPRVLATARQIDHALRGEPTAMLGELTNPRLYLAELRHLATLLLHLLSRPGGVAYAGWADDIHREAITRTTDLRGPRWGISPPSSAEARGQILAEAQVILEQDGLAAAADHLAPWLSLIDDTPNGPTGWLRNHTKRTPTMGRLIDASLSRRHHVGRRLGNRPAVAALSPDAIPQLVDVEIYRDLFDGMLGSYEWTGRMYVSLCLVRAATNASTWAEAATAIGLDPTLGTSTARAASSRRCVSPEVFTGAVRAAELVLPRNRDFRERESRVRALANPSSTAREEWCTSVSPHRKRTTWSYALTWMWCEVAQGPLDTSPAWAVAPSSPVKAAYRAFAARLTPSTRDELRLLASR</sequence>
<evidence type="ECO:0000259" key="1">
    <source>
        <dbReference type="Pfam" id="PF06527"/>
    </source>
</evidence>
<evidence type="ECO:0000313" key="3">
    <source>
        <dbReference type="Proteomes" id="UP000093757"/>
    </source>
</evidence>
<dbReference type="InterPro" id="IPR009492">
    <property type="entry name" value="TniQ"/>
</dbReference>
<dbReference type="OrthoDB" id="9036115at2"/>
<organism evidence="2 3">
    <name type="scientific">Mycobacterium gordonae</name>
    <dbReference type="NCBI Taxonomy" id="1778"/>
    <lineage>
        <taxon>Bacteria</taxon>
        <taxon>Bacillati</taxon>
        <taxon>Actinomycetota</taxon>
        <taxon>Actinomycetes</taxon>
        <taxon>Mycobacteriales</taxon>
        <taxon>Mycobacteriaceae</taxon>
        <taxon>Mycobacterium</taxon>
    </lineage>
</organism>
<dbReference type="RefSeq" id="WP_006247034.1">
    <property type="nucleotide sequence ID" value="NZ_MAEM01000507.1"/>
</dbReference>
<protein>
    <recommendedName>
        <fullName evidence="1">TniQ domain-containing protein</fullName>
    </recommendedName>
</protein>
<dbReference type="EMBL" id="MAEM01000507">
    <property type="protein sequence ID" value="OBR98747.1"/>
    <property type="molecule type" value="Genomic_DNA"/>
</dbReference>
<name>A0A1A6B8U6_MYCGO</name>
<accession>A0A1A6B8U6</accession>
<dbReference type="Proteomes" id="UP000093757">
    <property type="component" value="Unassembled WGS sequence"/>
</dbReference>